<reference evidence="8 9" key="1">
    <citation type="submission" date="2023-07" db="EMBL/GenBank/DDBJ databases">
        <authorList>
            <person name="Girao M."/>
            <person name="Carvalho M.F."/>
        </authorList>
    </citation>
    <scope>NUCLEOTIDE SEQUENCE [LARGE SCALE GENOMIC DNA]</scope>
    <source>
        <strain evidence="8 9">YIM65754</strain>
    </source>
</reference>
<proteinExistence type="inferred from homology"/>
<keyword evidence="3" id="KW-0560">Oxidoreductase</keyword>
<feature type="domain" description="Plastocyanin-like" evidence="5">
    <location>
        <begin position="237"/>
        <end position="315"/>
    </location>
</feature>
<dbReference type="InterPro" id="IPR045087">
    <property type="entry name" value="Cu-oxidase_fam"/>
</dbReference>
<dbReference type="Pfam" id="PF07731">
    <property type="entry name" value="Cu-oxidase_2"/>
    <property type="match status" value="1"/>
</dbReference>
<dbReference type="PANTHER" id="PTHR48267">
    <property type="entry name" value="CUPREDOXIN SUPERFAMILY PROTEIN"/>
    <property type="match status" value="1"/>
</dbReference>
<evidence type="ECO:0000259" key="6">
    <source>
        <dbReference type="Pfam" id="PF07731"/>
    </source>
</evidence>
<dbReference type="Proteomes" id="UP001336020">
    <property type="component" value="Unassembled WGS sequence"/>
</dbReference>
<evidence type="ECO:0000256" key="3">
    <source>
        <dbReference type="ARBA" id="ARBA00023002"/>
    </source>
</evidence>
<dbReference type="InterPro" id="IPR001117">
    <property type="entry name" value="Cu-oxidase_2nd"/>
</dbReference>
<evidence type="ECO:0000313" key="9">
    <source>
        <dbReference type="Proteomes" id="UP001336020"/>
    </source>
</evidence>
<gene>
    <name evidence="8" type="ORF">Q7514_07730</name>
</gene>
<evidence type="ECO:0000256" key="2">
    <source>
        <dbReference type="ARBA" id="ARBA00022723"/>
    </source>
</evidence>
<dbReference type="Pfam" id="PF07732">
    <property type="entry name" value="Cu-oxidase_3"/>
    <property type="match status" value="1"/>
</dbReference>
<organism evidence="8 9">
    <name type="scientific">Rhodococcus artemisiae</name>
    <dbReference type="NCBI Taxonomy" id="714159"/>
    <lineage>
        <taxon>Bacteria</taxon>
        <taxon>Bacillati</taxon>
        <taxon>Actinomycetota</taxon>
        <taxon>Actinomycetes</taxon>
        <taxon>Mycobacteriales</taxon>
        <taxon>Nocardiaceae</taxon>
        <taxon>Rhodococcus</taxon>
    </lineage>
</organism>
<dbReference type="CDD" id="cd04232">
    <property type="entry name" value="CuRO_1_CueO_FtsP"/>
    <property type="match status" value="1"/>
</dbReference>
<dbReference type="InterPro" id="IPR002355">
    <property type="entry name" value="Cu_oxidase_Cu_BS"/>
</dbReference>
<evidence type="ECO:0000256" key="4">
    <source>
        <dbReference type="SAM" id="Phobius"/>
    </source>
</evidence>
<dbReference type="CDD" id="cd13867">
    <property type="entry name" value="CuRO_2_CueO_FtsP"/>
    <property type="match status" value="1"/>
</dbReference>
<comment type="caution">
    <text evidence="8">The sequence shown here is derived from an EMBL/GenBank/DDBJ whole genome shotgun (WGS) entry which is preliminary data.</text>
</comment>
<evidence type="ECO:0000259" key="5">
    <source>
        <dbReference type="Pfam" id="PF00394"/>
    </source>
</evidence>
<dbReference type="RefSeq" id="WP_330132682.1">
    <property type="nucleotide sequence ID" value="NZ_JAUTXY010000003.1"/>
</dbReference>
<feature type="transmembrane region" description="Helical" evidence="4">
    <location>
        <begin position="19"/>
        <end position="42"/>
    </location>
</feature>
<keyword evidence="2" id="KW-0479">Metal-binding</keyword>
<dbReference type="Pfam" id="PF00394">
    <property type="entry name" value="Cu-oxidase"/>
    <property type="match status" value="1"/>
</dbReference>
<dbReference type="PROSITE" id="PS00080">
    <property type="entry name" value="MULTICOPPER_OXIDASE2"/>
    <property type="match status" value="1"/>
</dbReference>
<dbReference type="EMBL" id="JAUTXY010000003">
    <property type="protein sequence ID" value="MEE2057417.1"/>
    <property type="molecule type" value="Genomic_DNA"/>
</dbReference>
<dbReference type="InterPro" id="IPR011707">
    <property type="entry name" value="Cu-oxidase-like_N"/>
</dbReference>
<name>A0ABU7L957_9NOCA</name>
<protein>
    <submittedName>
        <fullName evidence="8">Multicopper oxidase domain-containing protein</fullName>
    </submittedName>
</protein>
<sequence>MCTHWPTTRIEHVKLLGRIVATVFAIGATLILGVAGAGLYFWNTTAIDTTGQVTFDRSLQIPPLAESTVAEDGTRVFDLTMQRGTSDLGHGPDTQTWGVNGDYLGPTLRATRGENVRVNVRNEVGETSTLHWHGMHLPAAMDGGPHQSVEPGATWSPQWTIDQPAATLWYHPHLHGSTASHVYRGLAGLFLLDERDDPELPDEYGVDDVPVIVQDKKFDGTQLDEDGAIFANVGILGDEILVNGTPGAFLDVTTERVRLRLLNASNARIYNFSFDTGLPFDLIGTDGGLLESPVALRSLQLSPGERAEIVVEAPAGTRNVLRSTPPDLRADFWQTRFSGGDDSVDVLELRAADTLESNEPVPARLATLEDLGEPTVTRTFDLTSSTEINNRAMDMNRIDEVVVAGTTELWEVTNISGVVHNFHVHDVQFQVVEATGMPTDHPTLTGRKDTVYVPPGATVRLLMRFDDHTDPNVPYMYHCHLLRHEDDGMMGQFVVVGAEEVDQVGVLSVHSAHSGDGHSGEGHTG</sequence>
<keyword evidence="4" id="KW-0472">Membrane</keyword>
<dbReference type="InterPro" id="IPR008972">
    <property type="entry name" value="Cupredoxin"/>
</dbReference>
<keyword evidence="9" id="KW-1185">Reference proteome</keyword>
<feature type="domain" description="Plastocyanin-like" evidence="7">
    <location>
        <begin position="82"/>
        <end position="195"/>
    </location>
</feature>
<keyword evidence="4" id="KW-0812">Transmembrane</keyword>
<accession>A0ABU7L957</accession>
<evidence type="ECO:0000313" key="8">
    <source>
        <dbReference type="EMBL" id="MEE2057417.1"/>
    </source>
</evidence>
<feature type="domain" description="Plastocyanin-like" evidence="6">
    <location>
        <begin position="376"/>
        <end position="496"/>
    </location>
</feature>
<evidence type="ECO:0000256" key="1">
    <source>
        <dbReference type="ARBA" id="ARBA00010609"/>
    </source>
</evidence>
<dbReference type="InterPro" id="IPR011706">
    <property type="entry name" value="Cu-oxidase_C"/>
</dbReference>
<dbReference type="SUPFAM" id="SSF49503">
    <property type="entry name" value="Cupredoxins"/>
    <property type="match status" value="3"/>
</dbReference>
<comment type="similarity">
    <text evidence="1">Belongs to the multicopper oxidase family.</text>
</comment>
<dbReference type="Gene3D" id="2.60.40.420">
    <property type="entry name" value="Cupredoxins - blue copper proteins"/>
    <property type="match status" value="3"/>
</dbReference>
<evidence type="ECO:0000259" key="7">
    <source>
        <dbReference type="Pfam" id="PF07732"/>
    </source>
</evidence>
<keyword evidence="4" id="KW-1133">Transmembrane helix</keyword>
<dbReference type="CDD" id="cd13890">
    <property type="entry name" value="CuRO_3_CueO_FtsP"/>
    <property type="match status" value="1"/>
</dbReference>
<dbReference type="PANTHER" id="PTHR48267:SF1">
    <property type="entry name" value="BILIRUBIN OXIDASE"/>
    <property type="match status" value="1"/>
</dbReference>